<evidence type="ECO:0000313" key="7">
    <source>
        <dbReference type="Proteomes" id="UP000604825"/>
    </source>
</evidence>
<evidence type="ECO:0000256" key="3">
    <source>
        <dbReference type="ARBA" id="ARBA00022801"/>
    </source>
</evidence>
<evidence type="ECO:0000313" key="6">
    <source>
        <dbReference type="EMBL" id="CAD6240309.1"/>
    </source>
</evidence>
<proteinExistence type="inferred from homology"/>
<dbReference type="Gene3D" id="3.40.395.10">
    <property type="entry name" value="Adenoviral Proteinase, Chain A"/>
    <property type="match status" value="1"/>
</dbReference>
<feature type="region of interest" description="Disordered" evidence="4">
    <location>
        <begin position="327"/>
        <end position="488"/>
    </location>
</feature>
<feature type="region of interest" description="Disordered" evidence="4">
    <location>
        <begin position="509"/>
        <end position="534"/>
    </location>
</feature>
<dbReference type="GO" id="GO:0008234">
    <property type="term" value="F:cysteine-type peptidase activity"/>
    <property type="evidence" value="ECO:0007669"/>
    <property type="project" value="InterPro"/>
</dbReference>
<dbReference type="InterPro" id="IPR003653">
    <property type="entry name" value="Peptidase_C48_C"/>
</dbReference>
<sequence length="896" mass="100002">MGGRRPGVGGASGRWRRARVRDGAATGRIGRKTSMVEFLPSCDASDRARFICARFGSVSVEKNPTRRHDDSTGDCSFSLDPDLGGAQVTALTGAACVSQWVEDNKTNLLLHRLQRFLRGRISVNADSVCRAFGLPNNGDEVKYELDVGAVNFINGEYGIDEGTTPTINSILERLKENKASNDDFLSHCGSFLCQEVELVQSVVHQLKDAAAKMGKRRSFKGCLLVLVILYVDSLLVDNVQIPSTMPRVAAWSRKLLDQVIKLDTNHDGSFGKLKLKGSSYSTPQPSLFHMDDIRRFVYSKVPGGNSDQLVLLWFHRASRHMFEKVSEVEAPTSQRVGSFKHPRANHSEGEPSYTQRHSRPKRSKLEQAVPSCAQRQTRAMSRRGHVAEDESLCQESEEDLPSDENGDGDTDQDEEDEDSDSDHETAFDDDGNGNLSPVLEEEDEGIEKQDEDDTASLEEPKLDATRVDKQCNVQPPIDSSTRVEAQVDDSEDLVPLKVRLERLQALKVKDKKKDTTTSSEPQPLEIIPLEPTIKPQSNAQRMKEKLRLPPSGDSHCTRSYPLDFTPPDINIMKFVDSQGGPNNSAGATSTASIEVQTTSTLAGSQFALSNIPEEELAKLENDALIGFEKKKVKPAVVFQASDPVPPPSTSKEPASGNSSVTPVYEPHPRRIQKRPAALRSPYIDFATKRTSIAARMFVIYMLLCVHMEMQDHLALSVKPGGKLMSSVAEIAIYTIDDTSRKTVKRVLPLRVSVMFPVLQSLGDGKSTTHVGHYFLLVLNLRNQRFEVLHSMRTLEDEALFKCCNTLIGAIKELWTKHGYEAKKPICNYELVDIGVPIQSNNHDCGFHMLMHAEHWDGRSMQYFKESDIPNIRKLLLHKWRTHKDNVVQNWKDRLHL</sequence>
<feature type="compositionally biased region" description="Polar residues" evidence="4">
    <location>
        <begin position="649"/>
        <end position="661"/>
    </location>
</feature>
<dbReference type="PANTHER" id="PTHR36479">
    <property type="entry name" value="ULP_PROTEASE DOMAIN-CONTAINING PROTEIN"/>
    <property type="match status" value="1"/>
</dbReference>
<dbReference type="OrthoDB" id="717670at2759"/>
<name>A0A811PJK9_9POAL</name>
<dbReference type="AlphaFoldDB" id="A0A811PJK9"/>
<feature type="region of interest" description="Disordered" evidence="4">
    <location>
        <begin position="641"/>
        <end position="671"/>
    </location>
</feature>
<feature type="compositionally biased region" description="Polar residues" evidence="4">
    <location>
        <begin position="471"/>
        <end position="483"/>
    </location>
</feature>
<feature type="compositionally biased region" description="Low complexity" evidence="4">
    <location>
        <begin position="516"/>
        <end position="534"/>
    </location>
</feature>
<dbReference type="InterPro" id="IPR038765">
    <property type="entry name" value="Papain-like_cys_pep_sf"/>
</dbReference>
<feature type="compositionally biased region" description="Basic and acidic residues" evidence="4">
    <location>
        <begin position="458"/>
        <end position="469"/>
    </location>
</feature>
<accession>A0A811PJK9</accession>
<comment type="caution">
    <text evidence="6">The sequence shown here is derived from an EMBL/GenBank/DDBJ whole genome shotgun (WGS) entry which is preliminary data.</text>
</comment>
<dbReference type="PANTHER" id="PTHR36479:SF10">
    <property type="entry name" value="UBIQUITIN-LIKE PROTEASE FAMILY PROFILE DOMAIN-CONTAINING PROTEIN"/>
    <property type="match status" value="1"/>
</dbReference>
<dbReference type="GO" id="GO:0006508">
    <property type="term" value="P:proteolysis"/>
    <property type="evidence" value="ECO:0007669"/>
    <property type="project" value="UniProtKB-KW"/>
</dbReference>
<dbReference type="Pfam" id="PF02902">
    <property type="entry name" value="Peptidase_C48"/>
    <property type="match status" value="1"/>
</dbReference>
<evidence type="ECO:0000256" key="1">
    <source>
        <dbReference type="ARBA" id="ARBA00005234"/>
    </source>
</evidence>
<keyword evidence="7" id="KW-1185">Reference proteome</keyword>
<evidence type="ECO:0000259" key="5">
    <source>
        <dbReference type="Pfam" id="PF02902"/>
    </source>
</evidence>
<feature type="region of interest" description="Disordered" evidence="4">
    <location>
        <begin position="1"/>
        <end position="24"/>
    </location>
</feature>
<comment type="similarity">
    <text evidence="1">Belongs to the peptidase C48 family.</text>
</comment>
<organism evidence="6 7">
    <name type="scientific">Miscanthus lutarioriparius</name>
    <dbReference type="NCBI Taxonomy" id="422564"/>
    <lineage>
        <taxon>Eukaryota</taxon>
        <taxon>Viridiplantae</taxon>
        <taxon>Streptophyta</taxon>
        <taxon>Embryophyta</taxon>
        <taxon>Tracheophyta</taxon>
        <taxon>Spermatophyta</taxon>
        <taxon>Magnoliopsida</taxon>
        <taxon>Liliopsida</taxon>
        <taxon>Poales</taxon>
        <taxon>Poaceae</taxon>
        <taxon>PACMAD clade</taxon>
        <taxon>Panicoideae</taxon>
        <taxon>Andropogonodae</taxon>
        <taxon>Andropogoneae</taxon>
        <taxon>Saccharinae</taxon>
        <taxon>Miscanthus</taxon>
    </lineage>
</organism>
<feature type="compositionally biased region" description="Gly residues" evidence="4">
    <location>
        <begin position="1"/>
        <end position="12"/>
    </location>
</feature>
<keyword evidence="2" id="KW-0645">Protease</keyword>
<feature type="domain" description="Ubiquitin-like protease family profile" evidence="5">
    <location>
        <begin position="771"/>
        <end position="873"/>
    </location>
</feature>
<dbReference type="SUPFAM" id="SSF54001">
    <property type="entry name" value="Cysteine proteinases"/>
    <property type="match status" value="1"/>
</dbReference>
<reference evidence="6" key="1">
    <citation type="submission" date="2020-10" db="EMBL/GenBank/DDBJ databases">
        <authorList>
            <person name="Han B."/>
            <person name="Lu T."/>
            <person name="Zhao Q."/>
            <person name="Huang X."/>
            <person name="Zhao Y."/>
        </authorList>
    </citation>
    <scope>NUCLEOTIDE SEQUENCE</scope>
</reference>
<feature type="compositionally biased region" description="Acidic residues" evidence="4">
    <location>
        <begin position="389"/>
        <end position="431"/>
    </location>
</feature>
<feature type="compositionally biased region" description="Acidic residues" evidence="4">
    <location>
        <begin position="439"/>
        <end position="456"/>
    </location>
</feature>
<dbReference type="EMBL" id="CAJGYO010000006">
    <property type="protein sequence ID" value="CAD6240309.1"/>
    <property type="molecule type" value="Genomic_DNA"/>
</dbReference>
<dbReference type="Proteomes" id="UP000604825">
    <property type="component" value="Unassembled WGS sequence"/>
</dbReference>
<evidence type="ECO:0000256" key="2">
    <source>
        <dbReference type="ARBA" id="ARBA00022670"/>
    </source>
</evidence>
<gene>
    <name evidence="6" type="ORF">NCGR_LOCUS26935</name>
</gene>
<protein>
    <recommendedName>
        <fullName evidence="5">Ubiquitin-like protease family profile domain-containing protein</fullName>
    </recommendedName>
</protein>
<keyword evidence="3" id="KW-0378">Hydrolase</keyword>
<evidence type="ECO:0000256" key="4">
    <source>
        <dbReference type="SAM" id="MobiDB-lite"/>
    </source>
</evidence>